<dbReference type="Gene3D" id="3.30.70.1320">
    <property type="entry name" value="Multidrug efflux transporter AcrB pore domain like"/>
    <property type="match status" value="1"/>
</dbReference>
<keyword evidence="5 8" id="KW-0812">Transmembrane</keyword>
<feature type="transmembrane region" description="Helical" evidence="8">
    <location>
        <begin position="449"/>
        <end position="466"/>
    </location>
</feature>
<dbReference type="GO" id="GO:0005886">
    <property type="term" value="C:plasma membrane"/>
    <property type="evidence" value="ECO:0007669"/>
    <property type="project" value="UniProtKB-SubCell"/>
</dbReference>
<feature type="transmembrane region" description="Helical" evidence="8">
    <location>
        <begin position="478"/>
        <end position="504"/>
    </location>
</feature>
<dbReference type="GO" id="GO:0042910">
    <property type="term" value="F:xenobiotic transmembrane transporter activity"/>
    <property type="evidence" value="ECO:0007669"/>
    <property type="project" value="TreeGrafter"/>
</dbReference>
<feature type="transmembrane region" description="Helical" evidence="8">
    <location>
        <begin position="12"/>
        <end position="34"/>
    </location>
</feature>
<dbReference type="EMBL" id="CP139487">
    <property type="protein sequence ID" value="WPU66675.1"/>
    <property type="molecule type" value="Genomic_DNA"/>
</dbReference>
<dbReference type="PANTHER" id="PTHR32063">
    <property type="match status" value="1"/>
</dbReference>
<feature type="transmembrane region" description="Helical" evidence="8">
    <location>
        <begin position="396"/>
        <end position="415"/>
    </location>
</feature>
<dbReference type="Proteomes" id="UP001324634">
    <property type="component" value="Chromosome"/>
</dbReference>
<dbReference type="AlphaFoldDB" id="A0AAX4HUN7"/>
<protein>
    <submittedName>
        <fullName evidence="9">CusA/CzcA family heavy metal efflux RND transporter</fullName>
    </submittedName>
</protein>
<evidence type="ECO:0000256" key="3">
    <source>
        <dbReference type="ARBA" id="ARBA00022448"/>
    </source>
</evidence>
<dbReference type="Gene3D" id="3.30.2090.10">
    <property type="entry name" value="Multidrug efflux transporter AcrB TolC docking domain, DN and DC subdomains"/>
    <property type="match status" value="2"/>
</dbReference>
<feature type="transmembrane region" description="Helical" evidence="8">
    <location>
        <begin position="344"/>
        <end position="363"/>
    </location>
</feature>
<feature type="transmembrane region" description="Helical" evidence="8">
    <location>
        <begin position="370"/>
        <end position="390"/>
    </location>
</feature>
<evidence type="ECO:0000313" key="10">
    <source>
        <dbReference type="Proteomes" id="UP001324634"/>
    </source>
</evidence>
<feature type="transmembrane region" description="Helical" evidence="8">
    <location>
        <begin position="979"/>
        <end position="998"/>
    </location>
</feature>
<evidence type="ECO:0000256" key="6">
    <source>
        <dbReference type="ARBA" id="ARBA00022989"/>
    </source>
</evidence>
<sequence length="1046" mass="116186">MINKLIDYSLKWRIPTLIIGLIICVMGWISWVYLQKEAYPDVGDTQVTIITTYPGRAAEEVEQLVTRPLERELNSVPKKIVRRSKTIFGLSVIQITFEDGVDDYWARQRVLEKIATADLPEGVEPELAPLTGPTGEIYRYVLESTQGHSAMELRTIQDWVVIPKLLEVSGVADVLNFGGFSKQYHVVTTPEKLFSVNMSLADIIKVIQENNVNTGGNILRQGDQGFAVRGMGAIRTIKDIENTLVSAHDGIPVMVKHVAKVEEAAAFQAGILGFALKDDKGKIETEDQAVQGLVAMRRGENASSILEKLKTRIDDINASELPPGVKIKVTYDRGELVDYTIRTVTHTLFEGVSIVAIVLYFFLGSVRSSLVVAVTIPLSMLFAFFMMKISNIPANLLSLGAIDFGIIVDGAVVMVENIIRRYKSASDEELERGIIPLTFDAAKEVGSEIFFSILIIVMAYIPIFSFERVEGRLFRPMATTLSFAICGSMLFALTVIPVLMTFFYRKFAETKDRSLLEEDNKIYHKLEKLYENSIRFLVDRSKKTLVWGSTLVLAVTLVGWSQLGTEFLPELDEGAINIRCFFPVGYSLQGANKLVPKIKDTLIQHDEVQLAITQLGRNDDGTDPYGPNRLEILVVLKDYKDWKKKVSKKEFLGSLKEELSAKYPGLTFLYSQPIMDNVTEAVTGSVSDLAVLINGQDLTLMREIAKKTIAVIEKIPGATQVGVEQEPPQDQLQISIDREAAARYGVSVDDIQTLIETAIGAKPVSTLYAETGERFPIVTRYSGAYRRDIQQVKNLVVIPEKGTAKIPLSQVANIKFSPGQTIIQRQNGLRQISIRINIQGRDQGGFVKEAKEKVKEAIELPHGYKMEWGGQYENLERASKKLIVVIPLTILLIYGALFLHYRNNRESLIAMSCIPFALIGGIIALLLRGYNFNVSSGVGFISLFGIATMSGVLFVSRLKDLKEKMDLKTAVLTGAITQFKPRLMTILLAALGLIPATMAQGVGSDIQRPLATVIVGGLVTKLVLALFVLPSLYYYFYREKNHADDK</sequence>
<dbReference type="GO" id="GO:0008324">
    <property type="term" value="F:monoatomic cation transmembrane transporter activity"/>
    <property type="evidence" value="ECO:0007669"/>
    <property type="project" value="InterPro"/>
</dbReference>
<dbReference type="SUPFAM" id="SSF82693">
    <property type="entry name" value="Multidrug efflux transporter AcrB pore domain, PN1, PN2, PC1 and PC2 subdomains"/>
    <property type="match status" value="3"/>
</dbReference>
<evidence type="ECO:0000256" key="4">
    <source>
        <dbReference type="ARBA" id="ARBA00022475"/>
    </source>
</evidence>
<gene>
    <name evidence="9" type="ORF">SOO65_07945</name>
</gene>
<dbReference type="RefSeq" id="WP_321399127.1">
    <property type="nucleotide sequence ID" value="NZ_CP139487.1"/>
</dbReference>
<evidence type="ECO:0000256" key="7">
    <source>
        <dbReference type="ARBA" id="ARBA00023136"/>
    </source>
</evidence>
<name>A0AAX4HUN7_9BACT</name>
<keyword evidence="3" id="KW-0813">Transport</keyword>
<dbReference type="Gene3D" id="3.30.70.1440">
    <property type="entry name" value="Multidrug efflux transporter AcrB pore domain"/>
    <property type="match status" value="1"/>
</dbReference>
<accession>A0AAX4HUN7</accession>
<dbReference type="InterPro" id="IPR027463">
    <property type="entry name" value="AcrB_DN_DC_subdom"/>
</dbReference>
<dbReference type="PANTHER" id="PTHR32063:SF17">
    <property type="entry name" value="CATION EFFLUX SYSTEM PROTEIN"/>
    <property type="match status" value="1"/>
</dbReference>
<dbReference type="Gene3D" id="1.20.1640.10">
    <property type="entry name" value="Multidrug efflux transporter AcrB transmembrane domain"/>
    <property type="match status" value="2"/>
</dbReference>
<dbReference type="Pfam" id="PF00873">
    <property type="entry name" value="ACR_tran"/>
    <property type="match status" value="1"/>
</dbReference>
<feature type="transmembrane region" description="Helical" evidence="8">
    <location>
        <begin position="882"/>
        <end position="901"/>
    </location>
</feature>
<evidence type="ECO:0000256" key="1">
    <source>
        <dbReference type="ARBA" id="ARBA00004651"/>
    </source>
</evidence>
<keyword evidence="10" id="KW-1185">Reference proteome</keyword>
<dbReference type="PRINTS" id="PR00702">
    <property type="entry name" value="ACRIFLAVINRP"/>
</dbReference>
<dbReference type="Gene3D" id="3.30.70.1430">
    <property type="entry name" value="Multidrug efflux transporter AcrB pore domain"/>
    <property type="match status" value="2"/>
</dbReference>
<organism evidence="9 10">
    <name type="scientific">Peredibacter starrii</name>
    <dbReference type="NCBI Taxonomy" id="28202"/>
    <lineage>
        <taxon>Bacteria</taxon>
        <taxon>Pseudomonadati</taxon>
        <taxon>Bdellovibrionota</taxon>
        <taxon>Bacteriovoracia</taxon>
        <taxon>Bacteriovoracales</taxon>
        <taxon>Bacteriovoracaceae</taxon>
        <taxon>Peredibacter</taxon>
    </lineage>
</organism>
<keyword evidence="6 8" id="KW-1133">Transmembrane helix</keyword>
<evidence type="ECO:0000256" key="5">
    <source>
        <dbReference type="ARBA" id="ARBA00022692"/>
    </source>
</evidence>
<dbReference type="SUPFAM" id="SSF82714">
    <property type="entry name" value="Multidrug efflux transporter AcrB TolC docking domain, DN and DC subdomains"/>
    <property type="match status" value="2"/>
</dbReference>
<dbReference type="SUPFAM" id="SSF82866">
    <property type="entry name" value="Multidrug efflux transporter AcrB transmembrane domain"/>
    <property type="match status" value="2"/>
</dbReference>
<evidence type="ECO:0000256" key="2">
    <source>
        <dbReference type="ARBA" id="ARBA00010942"/>
    </source>
</evidence>
<dbReference type="KEGG" id="psti:SOO65_07945"/>
<reference evidence="9 10" key="1">
    <citation type="submission" date="2023-11" db="EMBL/GenBank/DDBJ databases">
        <title>Peredibacter starrii A3.12.</title>
        <authorList>
            <person name="Mitchell R.J."/>
        </authorList>
    </citation>
    <scope>NUCLEOTIDE SEQUENCE [LARGE SCALE GENOMIC DNA]</scope>
    <source>
        <strain evidence="9 10">A3.12</strain>
    </source>
</reference>
<feature type="transmembrane region" description="Helical" evidence="8">
    <location>
        <begin position="545"/>
        <end position="563"/>
    </location>
</feature>
<dbReference type="NCBIfam" id="TIGR00914">
    <property type="entry name" value="2A0601"/>
    <property type="match status" value="1"/>
</dbReference>
<keyword evidence="7 8" id="KW-0472">Membrane</keyword>
<evidence type="ECO:0000256" key="8">
    <source>
        <dbReference type="SAM" id="Phobius"/>
    </source>
</evidence>
<comment type="subcellular location">
    <subcellularLocation>
        <location evidence="1">Cell membrane</location>
        <topology evidence="1">Multi-pass membrane protein</topology>
    </subcellularLocation>
</comment>
<feature type="transmembrane region" description="Helical" evidence="8">
    <location>
        <begin position="908"/>
        <end position="927"/>
    </location>
</feature>
<proteinExistence type="inferred from homology"/>
<evidence type="ECO:0000313" key="9">
    <source>
        <dbReference type="EMBL" id="WPU66675.1"/>
    </source>
</evidence>
<feature type="transmembrane region" description="Helical" evidence="8">
    <location>
        <begin position="939"/>
        <end position="958"/>
    </location>
</feature>
<dbReference type="InterPro" id="IPR004763">
    <property type="entry name" value="CusA-like"/>
</dbReference>
<dbReference type="InterPro" id="IPR001036">
    <property type="entry name" value="Acrflvin-R"/>
</dbReference>
<keyword evidence="4" id="KW-1003">Cell membrane</keyword>
<feature type="transmembrane region" description="Helical" evidence="8">
    <location>
        <begin position="1010"/>
        <end position="1036"/>
    </location>
</feature>
<comment type="similarity">
    <text evidence="2">Belongs to the resistance-nodulation-cell division (RND) (TC 2.A.6) family.</text>
</comment>